<dbReference type="AlphaFoldDB" id="A0A4R6S5U0"/>
<gene>
    <name evidence="1" type="ORF">EV186_105441</name>
</gene>
<evidence type="ECO:0000313" key="1">
    <source>
        <dbReference type="EMBL" id="TDP95209.1"/>
    </source>
</evidence>
<organism evidence="1 2">
    <name type="scientific">Labedaea rhizosphaerae</name>
    <dbReference type="NCBI Taxonomy" id="598644"/>
    <lineage>
        <taxon>Bacteria</taxon>
        <taxon>Bacillati</taxon>
        <taxon>Actinomycetota</taxon>
        <taxon>Actinomycetes</taxon>
        <taxon>Pseudonocardiales</taxon>
        <taxon>Pseudonocardiaceae</taxon>
        <taxon>Labedaea</taxon>
    </lineage>
</organism>
<dbReference type="EMBL" id="SNXZ01000005">
    <property type="protein sequence ID" value="TDP95209.1"/>
    <property type="molecule type" value="Genomic_DNA"/>
</dbReference>
<keyword evidence="2" id="KW-1185">Reference proteome</keyword>
<sequence>MTTKSSSVGAVRRHCLTAPVAVAADVPAGLYAARGWAMTAKSSWVGAGRRSGVPEVAGCRCGLTVDPRRVLPFAAPASVVGTEAVTT</sequence>
<comment type="caution">
    <text evidence="1">The sequence shown here is derived from an EMBL/GenBank/DDBJ whole genome shotgun (WGS) entry which is preliminary data.</text>
</comment>
<protein>
    <submittedName>
        <fullName evidence="1">Uncharacterized protein</fullName>
    </submittedName>
</protein>
<dbReference type="RefSeq" id="WP_133852574.1">
    <property type="nucleotide sequence ID" value="NZ_SNXZ01000005.1"/>
</dbReference>
<dbReference type="Proteomes" id="UP000295444">
    <property type="component" value="Unassembled WGS sequence"/>
</dbReference>
<evidence type="ECO:0000313" key="2">
    <source>
        <dbReference type="Proteomes" id="UP000295444"/>
    </source>
</evidence>
<proteinExistence type="predicted"/>
<accession>A0A4R6S5U0</accession>
<name>A0A4R6S5U0_LABRH</name>
<reference evidence="1 2" key="1">
    <citation type="submission" date="2019-03" db="EMBL/GenBank/DDBJ databases">
        <title>Genomic Encyclopedia of Type Strains, Phase IV (KMG-IV): sequencing the most valuable type-strain genomes for metagenomic binning, comparative biology and taxonomic classification.</title>
        <authorList>
            <person name="Goeker M."/>
        </authorList>
    </citation>
    <scope>NUCLEOTIDE SEQUENCE [LARGE SCALE GENOMIC DNA]</scope>
    <source>
        <strain evidence="1 2">DSM 45361</strain>
    </source>
</reference>